<keyword evidence="3" id="KW-1185">Reference proteome</keyword>
<keyword evidence="1" id="KW-0812">Transmembrane</keyword>
<keyword evidence="1" id="KW-1133">Transmembrane helix</keyword>
<keyword evidence="1" id="KW-0472">Membrane</keyword>
<evidence type="ECO:0000313" key="2">
    <source>
        <dbReference type="EMBL" id="VEN35690.1"/>
    </source>
</evidence>
<gene>
    <name evidence="2" type="ORF">CALMAC_LOCUS1530</name>
</gene>
<evidence type="ECO:0008006" key="4">
    <source>
        <dbReference type="Google" id="ProtNLM"/>
    </source>
</evidence>
<organism evidence="2 3">
    <name type="scientific">Callosobruchus maculatus</name>
    <name type="common">Southern cowpea weevil</name>
    <name type="synonym">Pulse bruchid</name>
    <dbReference type="NCBI Taxonomy" id="64391"/>
    <lineage>
        <taxon>Eukaryota</taxon>
        <taxon>Metazoa</taxon>
        <taxon>Ecdysozoa</taxon>
        <taxon>Arthropoda</taxon>
        <taxon>Hexapoda</taxon>
        <taxon>Insecta</taxon>
        <taxon>Pterygota</taxon>
        <taxon>Neoptera</taxon>
        <taxon>Endopterygota</taxon>
        <taxon>Coleoptera</taxon>
        <taxon>Polyphaga</taxon>
        <taxon>Cucujiformia</taxon>
        <taxon>Chrysomeloidea</taxon>
        <taxon>Chrysomelidae</taxon>
        <taxon>Bruchinae</taxon>
        <taxon>Bruchini</taxon>
        <taxon>Callosobruchus</taxon>
    </lineage>
</organism>
<dbReference type="Proteomes" id="UP000410492">
    <property type="component" value="Unassembled WGS sequence"/>
</dbReference>
<dbReference type="OrthoDB" id="619536at2759"/>
<evidence type="ECO:0000256" key="1">
    <source>
        <dbReference type="SAM" id="Phobius"/>
    </source>
</evidence>
<protein>
    <recommendedName>
        <fullName evidence="4">O-acyltransferase WSD1 C-terminal domain-containing protein</fullName>
    </recommendedName>
</protein>
<reference evidence="2 3" key="1">
    <citation type="submission" date="2019-01" db="EMBL/GenBank/DDBJ databases">
        <authorList>
            <person name="Sayadi A."/>
        </authorList>
    </citation>
    <scope>NUCLEOTIDE SEQUENCE [LARGE SCALE GENOMIC DNA]</scope>
</reference>
<sequence>MHKLAHLGLIQLSWAFNRKIGITQKQTNLFKHRVLKPENTFLIPTPKHPIRNYLQSWSLESLTRPHEHGADKNITGYHKPCEYVRDASHSVNIKNLYRYPIFSTHLLKQYLVFDFGRCDVLQGIMQVYQKQLKYITHFKYTSLGVKDLTLYKMIRTYYRKSVAQALFMAFAAVHVGKHEKEIAPQYVIPPNLANNVFLAVLLFLISLALLIAVAPTLILFALLRTSASVILKLKHGKNYGGLVDKEAHMWKIPDITNPLINIFTVQQSKISSAEAFLDHLKQCLKGPIFESNAQKLTSVCKSFLGYPYYLRNQLTIDDICNKTTVDNGKEFLDENGLTDILGDLASKPMPKDNSGLFEVLVVQKPLKKIDPDTYQYAVIIRVDHIVSDGINLINFLFKSFADDQEGLKRRMKDLIEKFDTSKTKKAKKVGWQKITQVVKNISTFMVHFPTVFVNQLSLADDNCVHGPQLSGKKYAIYAVEKQGEDLMEAVKQIKRRVTGSTFSSVVLTAVSRAMGRHMQKVGKVDNVRGCYSIRMKYLFENFQ</sequence>
<dbReference type="EMBL" id="CAACVG010001765">
    <property type="protein sequence ID" value="VEN35690.1"/>
    <property type="molecule type" value="Genomic_DNA"/>
</dbReference>
<name>A0A653BJY4_CALMS</name>
<dbReference type="AlphaFoldDB" id="A0A653BJY4"/>
<proteinExistence type="predicted"/>
<evidence type="ECO:0000313" key="3">
    <source>
        <dbReference type="Proteomes" id="UP000410492"/>
    </source>
</evidence>
<feature type="transmembrane region" description="Helical" evidence="1">
    <location>
        <begin position="196"/>
        <end position="223"/>
    </location>
</feature>
<accession>A0A653BJY4</accession>